<dbReference type="EMBL" id="JWHL01000004">
    <property type="protein sequence ID" value="MBR1368753.1"/>
    <property type="molecule type" value="Genomic_DNA"/>
</dbReference>
<dbReference type="GO" id="GO:0043215">
    <property type="term" value="P:daunorubicin transport"/>
    <property type="evidence" value="ECO:0007669"/>
    <property type="project" value="InterPro"/>
</dbReference>
<evidence type="ECO:0000256" key="5">
    <source>
        <dbReference type="ARBA" id="ARBA00049985"/>
    </source>
</evidence>
<dbReference type="NCBIfam" id="TIGR01188">
    <property type="entry name" value="drrA"/>
    <property type="match status" value="1"/>
</dbReference>
<evidence type="ECO:0000259" key="6">
    <source>
        <dbReference type="PROSITE" id="PS50893"/>
    </source>
</evidence>
<comment type="subcellular location">
    <subcellularLocation>
        <location evidence="1">Cell membrane</location>
        <topology evidence="1">Peripheral membrane protein</topology>
        <orientation evidence="1">Cytoplasmic side</orientation>
    </subcellularLocation>
</comment>
<dbReference type="InterPro" id="IPR027417">
    <property type="entry name" value="P-loop_NTPase"/>
</dbReference>
<dbReference type="GO" id="GO:1900753">
    <property type="term" value="P:doxorubicin transport"/>
    <property type="evidence" value="ECO:0007669"/>
    <property type="project" value="InterPro"/>
</dbReference>
<keyword evidence="4 7" id="KW-0067">ATP-binding</keyword>
<dbReference type="Pfam" id="PF00005">
    <property type="entry name" value="ABC_tran"/>
    <property type="match status" value="1"/>
</dbReference>
<dbReference type="Gene3D" id="3.40.50.300">
    <property type="entry name" value="P-loop containing nucleotide triphosphate hydrolases"/>
    <property type="match status" value="1"/>
</dbReference>
<dbReference type="InterPro" id="IPR003439">
    <property type="entry name" value="ABC_transporter-like_ATP-bd"/>
</dbReference>
<evidence type="ECO:0000256" key="4">
    <source>
        <dbReference type="ARBA" id="ARBA00022840"/>
    </source>
</evidence>
<name>A0A8J7W741_9EURY</name>
<protein>
    <submittedName>
        <fullName evidence="7">ABC transporter ATP-binding protein</fullName>
    </submittedName>
</protein>
<dbReference type="SUPFAM" id="SSF52540">
    <property type="entry name" value="P-loop containing nucleoside triphosphate hydrolases"/>
    <property type="match status" value="1"/>
</dbReference>
<dbReference type="PANTHER" id="PTHR42711:SF5">
    <property type="entry name" value="ABC TRANSPORTER ATP-BINDING PROTEIN NATA"/>
    <property type="match status" value="1"/>
</dbReference>
<dbReference type="GO" id="GO:0005886">
    <property type="term" value="C:plasma membrane"/>
    <property type="evidence" value="ECO:0007669"/>
    <property type="project" value="UniProtKB-SubCell"/>
</dbReference>
<dbReference type="InterPro" id="IPR003593">
    <property type="entry name" value="AAA+_ATPase"/>
</dbReference>
<evidence type="ECO:0000313" key="7">
    <source>
        <dbReference type="EMBL" id="MBR1368753.1"/>
    </source>
</evidence>
<dbReference type="InterPro" id="IPR025302">
    <property type="entry name" value="DrrA1/2-like_C"/>
</dbReference>
<dbReference type="PROSITE" id="PS50893">
    <property type="entry name" value="ABC_TRANSPORTER_2"/>
    <property type="match status" value="1"/>
</dbReference>
<comment type="caution">
    <text evidence="7">The sequence shown here is derived from an EMBL/GenBank/DDBJ whole genome shotgun (WGS) entry which is preliminary data.</text>
</comment>
<organism evidence="7 8">
    <name type="scientific">Methanocalculus chunghsingensis</name>
    <dbReference type="NCBI Taxonomy" id="156457"/>
    <lineage>
        <taxon>Archaea</taxon>
        <taxon>Methanobacteriati</taxon>
        <taxon>Methanobacteriota</taxon>
        <taxon>Stenosarchaea group</taxon>
        <taxon>Methanomicrobia</taxon>
        <taxon>Methanomicrobiales</taxon>
        <taxon>Methanocalculaceae</taxon>
        <taxon>Methanocalculus</taxon>
    </lineage>
</organism>
<dbReference type="InterPro" id="IPR050763">
    <property type="entry name" value="ABC_transporter_ATP-binding"/>
</dbReference>
<dbReference type="GO" id="GO:0016887">
    <property type="term" value="F:ATP hydrolysis activity"/>
    <property type="evidence" value="ECO:0007669"/>
    <property type="project" value="InterPro"/>
</dbReference>
<keyword evidence="8" id="KW-1185">Reference proteome</keyword>
<sequence>MIETFGLTKRFGSLTAVDDLTTRIDGEIFGLLGPNGSGKTTTVKMLTTLLTPTAGDAHICGYSVREHPRDVREHISYVPQDMAVDPKLTGRENVVFFGKLYGIPRPRDAAEEALARMGLLERADDLVRTYSGGMRRRLELAQALVHDPSVLFLDEPTIGLDVAGRRKIWEHIIGLKERGMTVFVTTHYMDEADHACDRVGIIDRGKVIVTETPGMLKASVCRDIVLIRSDDRFKGTFPEGVTFLGRTGNELRFEVEDGDEAVLVLSRLFAENGMDIRSVSVRKPTLDDVFLSLVGEQDEQTAFDLTRFRTMLRRR</sequence>
<dbReference type="PANTHER" id="PTHR42711">
    <property type="entry name" value="ABC TRANSPORTER ATP-BINDING PROTEIN"/>
    <property type="match status" value="1"/>
</dbReference>
<dbReference type="InterPro" id="IPR017871">
    <property type="entry name" value="ABC_transporter-like_CS"/>
</dbReference>
<reference evidence="7" key="1">
    <citation type="submission" date="2014-12" db="EMBL/GenBank/DDBJ databases">
        <authorList>
            <person name="Huang H.-H."/>
            <person name="Chen S.-C."/>
            <person name="Lai M.-C."/>
        </authorList>
    </citation>
    <scope>NUCLEOTIDE SEQUENCE</scope>
    <source>
        <strain evidence="7">K1F9705b</strain>
    </source>
</reference>
<dbReference type="InterPro" id="IPR005894">
    <property type="entry name" value="DrrA"/>
</dbReference>
<keyword evidence="2" id="KW-0813">Transport</keyword>
<dbReference type="GO" id="GO:0005524">
    <property type="term" value="F:ATP binding"/>
    <property type="evidence" value="ECO:0007669"/>
    <property type="project" value="UniProtKB-KW"/>
</dbReference>
<dbReference type="PROSITE" id="PS00211">
    <property type="entry name" value="ABC_TRANSPORTER_1"/>
    <property type="match status" value="1"/>
</dbReference>
<evidence type="ECO:0000313" key="8">
    <source>
        <dbReference type="Proteomes" id="UP000730161"/>
    </source>
</evidence>
<evidence type="ECO:0000256" key="3">
    <source>
        <dbReference type="ARBA" id="ARBA00022741"/>
    </source>
</evidence>
<keyword evidence="3" id="KW-0547">Nucleotide-binding</keyword>
<accession>A0A8J7W741</accession>
<dbReference type="Pfam" id="PF13732">
    <property type="entry name" value="DrrA1-3_C"/>
    <property type="match status" value="1"/>
</dbReference>
<evidence type="ECO:0000256" key="1">
    <source>
        <dbReference type="ARBA" id="ARBA00004413"/>
    </source>
</evidence>
<gene>
    <name evidence="7" type="ORF">RJ53_04200</name>
</gene>
<proteinExistence type="inferred from homology"/>
<dbReference type="Proteomes" id="UP000730161">
    <property type="component" value="Unassembled WGS sequence"/>
</dbReference>
<comment type="similarity">
    <text evidence="5">Belongs to the ABC transporter superfamily. Drug exporter-1 (DrugE1) (TC 3.A.1.105) family.</text>
</comment>
<dbReference type="SMART" id="SM00382">
    <property type="entry name" value="AAA"/>
    <property type="match status" value="1"/>
</dbReference>
<feature type="domain" description="ABC transporter" evidence="6">
    <location>
        <begin position="2"/>
        <end position="229"/>
    </location>
</feature>
<dbReference type="AlphaFoldDB" id="A0A8J7W741"/>
<evidence type="ECO:0000256" key="2">
    <source>
        <dbReference type="ARBA" id="ARBA00022448"/>
    </source>
</evidence>